<keyword evidence="1" id="KW-0472">Membrane</keyword>
<feature type="transmembrane region" description="Helical" evidence="1">
    <location>
        <begin position="212"/>
        <end position="229"/>
    </location>
</feature>
<evidence type="ECO:0000313" key="2">
    <source>
        <dbReference type="EMBL" id="HIU32975.1"/>
    </source>
</evidence>
<sequence length="233" mass="24186">MLGIWANFFAVIVGGGIGLLLKGGLPKRLQGAINQALALCVLVIGVSGAIQTENAMIVIVCVVVGTLLGELLRIERGIDRMANWAQSRLAKGENAFAEGLINATLLFSVGAMAVVGSLEAGLSGKADTLLAKSALDFTSSIIFASNFGAGVLCAAVPLTIYQGAIALLAGALSPLLTEELINEMSAVGSVLIIGLSFNMLHLTRERIPVGNMLPAMLAPIAYFPLAHWVEALF</sequence>
<feature type="transmembrane region" description="Helical" evidence="1">
    <location>
        <begin position="95"/>
        <end position="118"/>
    </location>
</feature>
<proteinExistence type="predicted"/>
<protein>
    <submittedName>
        <fullName evidence="2">DUF554 domain-containing protein</fullName>
    </submittedName>
</protein>
<gene>
    <name evidence="2" type="ORF">IAB02_00290</name>
</gene>
<reference evidence="2" key="1">
    <citation type="submission" date="2020-10" db="EMBL/GenBank/DDBJ databases">
        <authorList>
            <person name="Gilroy R."/>
        </authorList>
    </citation>
    <scope>NUCLEOTIDE SEQUENCE</scope>
    <source>
        <strain evidence="2">ChiHcec3-11533</strain>
    </source>
</reference>
<feature type="transmembrane region" description="Helical" evidence="1">
    <location>
        <begin position="6"/>
        <end position="25"/>
    </location>
</feature>
<organism evidence="2 3">
    <name type="scientific">Candidatus Pullichristensenella excrementigallinarum</name>
    <dbReference type="NCBI Taxonomy" id="2840907"/>
    <lineage>
        <taxon>Bacteria</taxon>
        <taxon>Bacillati</taxon>
        <taxon>Bacillota</taxon>
        <taxon>Clostridia</taxon>
        <taxon>Candidatus Pullichristensenella</taxon>
    </lineage>
</organism>
<feature type="transmembrane region" description="Helical" evidence="1">
    <location>
        <begin position="56"/>
        <end position="74"/>
    </location>
</feature>
<reference evidence="2" key="2">
    <citation type="journal article" date="2021" name="PeerJ">
        <title>Extensive microbial diversity within the chicken gut microbiome revealed by metagenomics and culture.</title>
        <authorList>
            <person name="Gilroy R."/>
            <person name="Ravi A."/>
            <person name="Getino M."/>
            <person name="Pursley I."/>
            <person name="Horton D.L."/>
            <person name="Alikhan N.F."/>
            <person name="Baker D."/>
            <person name="Gharbi K."/>
            <person name="Hall N."/>
            <person name="Watson M."/>
            <person name="Adriaenssens E.M."/>
            <person name="Foster-Nyarko E."/>
            <person name="Jarju S."/>
            <person name="Secka A."/>
            <person name="Antonio M."/>
            <person name="Oren A."/>
            <person name="Chaudhuri R.R."/>
            <person name="La Ragione R."/>
            <person name="Hildebrand F."/>
            <person name="Pallen M.J."/>
        </authorList>
    </citation>
    <scope>NUCLEOTIDE SEQUENCE</scope>
    <source>
        <strain evidence="2">ChiHcec3-11533</strain>
    </source>
</reference>
<dbReference type="Proteomes" id="UP000824072">
    <property type="component" value="Unassembled WGS sequence"/>
</dbReference>
<dbReference type="PANTHER" id="PTHR36111:SF2">
    <property type="entry name" value="INNER MEMBRANE PROTEIN"/>
    <property type="match status" value="1"/>
</dbReference>
<keyword evidence="1" id="KW-0812">Transmembrane</keyword>
<dbReference type="EMBL" id="DVMU01000006">
    <property type="protein sequence ID" value="HIU32975.1"/>
    <property type="molecule type" value="Genomic_DNA"/>
</dbReference>
<feature type="transmembrane region" description="Helical" evidence="1">
    <location>
        <begin position="180"/>
        <end position="200"/>
    </location>
</feature>
<comment type="caution">
    <text evidence="2">The sequence shown here is derived from an EMBL/GenBank/DDBJ whole genome shotgun (WGS) entry which is preliminary data.</text>
</comment>
<dbReference type="Pfam" id="PF04474">
    <property type="entry name" value="DUF554"/>
    <property type="match status" value="1"/>
</dbReference>
<feature type="transmembrane region" description="Helical" evidence="1">
    <location>
        <begin position="138"/>
        <end position="168"/>
    </location>
</feature>
<feature type="transmembrane region" description="Helical" evidence="1">
    <location>
        <begin position="32"/>
        <end position="50"/>
    </location>
</feature>
<evidence type="ECO:0000313" key="3">
    <source>
        <dbReference type="Proteomes" id="UP000824072"/>
    </source>
</evidence>
<dbReference type="AlphaFoldDB" id="A0A9D1I8X9"/>
<accession>A0A9D1I8X9</accession>
<evidence type="ECO:0000256" key="1">
    <source>
        <dbReference type="SAM" id="Phobius"/>
    </source>
</evidence>
<dbReference type="InterPro" id="IPR007563">
    <property type="entry name" value="DUF554"/>
</dbReference>
<dbReference type="PANTHER" id="PTHR36111">
    <property type="entry name" value="INNER MEMBRANE PROTEIN-RELATED"/>
    <property type="match status" value="1"/>
</dbReference>
<name>A0A9D1I8X9_9FIRM</name>
<keyword evidence="1" id="KW-1133">Transmembrane helix</keyword>